<gene>
    <name evidence="1" type="ORF">Tco_0801665</name>
</gene>
<dbReference type="PANTHER" id="PTHR11439:SF498">
    <property type="entry name" value="DNAK FAMILY PROTEIN"/>
    <property type="match status" value="1"/>
</dbReference>
<protein>
    <submittedName>
        <fullName evidence="1">Cysteine-rich receptor-like protein kinase 8</fullName>
    </submittedName>
</protein>
<dbReference type="PANTHER" id="PTHR11439">
    <property type="entry name" value="GAG-POL-RELATED RETROTRANSPOSON"/>
    <property type="match status" value="1"/>
</dbReference>
<reference evidence="1" key="2">
    <citation type="submission" date="2022-01" db="EMBL/GenBank/DDBJ databases">
        <authorList>
            <person name="Yamashiro T."/>
            <person name="Shiraishi A."/>
            <person name="Satake H."/>
            <person name="Nakayama K."/>
        </authorList>
    </citation>
    <scope>NUCLEOTIDE SEQUENCE</scope>
</reference>
<evidence type="ECO:0000313" key="2">
    <source>
        <dbReference type="Proteomes" id="UP001151760"/>
    </source>
</evidence>
<dbReference type="EMBL" id="BQNB010011751">
    <property type="protein sequence ID" value="GJS94697.1"/>
    <property type="molecule type" value="Genomic_DNA"/>
</dbReference>
<keyword evidence="2" id="KW-1185">Reference proteome</keyword>
<reference evidence="1" key="1">
    <citation type="journal article" date="2022" name="Int. J. Mol. Sci.">
        <title>Draft Genome of Tanacetum Coccineum: Genomic Comparison of Closely Related Tanacetum-Family Plants.</title>
        <authorList>
            <person name="Yamashiro T."/>
            <person name="Shiraishi A."/>
            <person name="Nakayama K."/>
            <person name="Satake H."/>
        </authorList>
    </citation>
    <scope>NUCLEOTIDE SEQUENCE</scope>
</reference>
<dbReference type="CDD" id="cd09272">
    <property type="entry name" value="RNase_HI_RT_Ty1"/>
    <property type="match status" value="1"/>
</dbReference>
<proteinExistence type="predicted"/>
<evidence type="ECO:0000313" key="1">
    <source>
        <dbReference type="EMBL" id="GJS94697.1"/>
    </source>
</evidence>
<organism evidence="1 2">
    <name type="scientific">Tanacetum coccineum</name>
    <dbReference type="NCBI Taxonomy" id="301880"/>
    <lineage>
        <taxon>Eukaryota</taxon>
        <taxon>Viridiplantae</taxon>
        <taxon>Streptophyta</taxon>
        <taxon>Embryophyta</taxon>
        <taxon>Tracheophyta</taxon>
        <taxon>Spermatophyta</taxon>
        <taxon>Magnoliopsida</taxon>
        <taxon>eudicotyledons</taxon>
        <taxon>Gunneridae</taxon>
        <taxon>Pentapetalae</taxon>
        <taxon>asterids</taxon>
        <taxon>campanulids</taxon>
        <taxon>Asterales</taxon>
        <taxon>Asteraceae</taxon>
        <taxon>Asteroideae</taxon>
        <taxon>Anthemideae</taxon>
        <taxon>Anthemidinae</taxon>
        <taxon>Tanacetum</taxon>
    </lineage>
</organism>
<name>A0ABQ4ZXF3_9ASTR</name>
<comment type="caution">
    <text evidence="1">The sequence shown here is derived from an EMBL/GenBank/DDBJ whole genome shotgun (WGS) entry which is preliminary data.</text>
</comment>
<sequence>MTRRSTTGYCILFGQSLISPKSKKQHVVSRSSAEAEYRAMALTCYEVTWLVTLVKDLGIKDLGLVDLKCDNQATIYIVVNLVFHARTKHIKVDCHYVRDQMKSGLVKPSYVLTKAQVADVFNKVLPTDQHHKLLSKLEVSVSSHLQLEGKCKRGQG</sequence>
<accession>A0ABQ4ZXF3</accession>
<dbReference type="Proteomes" id="UP001151760">
    <property type="component" value="Unassembled WGS sequence"/>
</dbReference>